<evidence type="ECO:0000256" key="8">
    <source>
        <dbReference type="ARBA" id="ARBA00023017"/>
    </source>
</evidence>
<dbReference type="InterPro" id="IPR026983">
    <property type="entry name" value="DHC"/>
</dbReference>
<keyword evidence="4" id="KW-0493">Microtubule</keyword>
<dbReference type="InterPro" id="IPR027417">
    <property type="entry name" value="P-loop_NTPase"/>
</dbReference>
<protein>
    <recommendedName>
        <fullName evidence="14">Dynein heavy chain ATP-binding dynein motor region domain-containing protein</fullName>
    </recommendedName>
</protein>
<dbReference type="GO" id="GO:0005930">
    <property type="term" value="C:axoneme"/>
    <property type="evidence" value="ECO:0007669"/>
    <property type="project" value="UniProtKB-SubCell"/>
</dbReference>
<evidence type="ECO:0000256" key="3">
    <source>
        <dbReference type="ARBA" id="ARBA00022490"/>
    </source>
</evidence>
<dbReference type="Gene3D" id="1.10.8.1220">
    <property type="match status" value="1"/>
</dbReference>
<evidence type="ECO:0000313" key="15">
    <source>
        <dbReference type="EMBL" id="VEN41412.1"/>
    </source>
</evidence>
<evidence type="ECO:0000256" key="9">
    <source>
        <dbReference type="ARBA" id="ARBA00023054"/>
    </source>
</evidence>
<dbReference type="GO" id="GO:0045505">
    <property type="term" value="F:dynein intermediate chain binding"/>
    <property type="evidence" value="ECO:0007669"/>
    <property type="project" value="InterPro"/>
</dbReference>
<dbReference type="GO" id="GO:0031514">
    <property type="term" value="C:motile cilium"/>
    <property type="evidence" value="ECO:0007669"/>
    <property type="project" value="UniProtKB-ARBA"/>
</dbReference>
<dbReference type="Pfam" id="PF12781">
    <property type="entry name" value="AAA_9"/>
    <property type="match status" value="1"/>
</dbReference>
<dbReference type="GO" id="GO:0007018">
    <property type="term" value="P:microtubule-based movement"/>
    <property type="evidence" value="ECO:0007669"/>
    <property type="project" value="InterPro"/>
</dbReference>
<keyword evidence="12" id="KW-0206">Cytoskeleton</keyword>
<reference evidence="15 16" key="1">
    <citation type="submission" date="2019-01" db="EMBL/GenBank/DDBJ databases">
        <authorList>
            <person name="Sayadi A."/>
        </authorList>
    </citation>
    <scope>NUCLEOTIDE SEQUENCE [LARGE SCALE GENOMIC DNA]</scope>
</reference>
<evidence type="ECO:0000256" key="1">
    <source>
        <dbReference type="ARBA" id="ARBA00004430"/>
    </source>
</evidence>
<proteinExistence type="inferred from homology"/>
<organism evidence="15 16">
    <name type="scientific">Callosobruchus maculatus</name>
    <name type="common">Southern cowpea weevil</name>
    <name type="synonym">Pulse bruchid</name>
    <dbReference type="NCBI Taxonomy" id="64391"/>
    <lineage>
        <taxon>Eukaryota</taxon>
        <taxon>Metazoa</taxon>
        <taxon>Ecdysozoa</taxon>
        <taxon>Arthropoda</taxon>
        <taxon>Hexapoda</taxon>
        <taxon>Insecta</taxon>
        <taxon>Pterygota</taxon>
        <taxon>Neoptera</taxon>
        <taxon>Endopterygota</taxon>
        <taxon>Coleoptera</taxon>
        <taxon>Polyphaga</taxon>
        <taxon>Cucujiformia</taxon>
        <taxon>Chrysomeloidea</taxon>
        <taxon>Chrysomelidae</taxon>
        <taxon>Bruchinae</taxon>
        <taxon>Bruchini</taxon>
        <taxon>Callosobruchus</taxon>
    </lineage>
</organism>
<dbReference type="PANTHER" id="PTHR22878:SF70">
    <property type="entry name" value="DYNEIN HEAVY CHAIN 2, AXONEMAL"/>
    <property type="match status" value="1"/>
</dbReference>
<dbReference type="GO" id="GO:0005524">
    <property type="term" value="F:ATP binding"/>
    <property type="evidence" value="ECO:0007669"/>
    <property type="project" value="UniProtKB-KW"/>
</dbReference>
<gene>
    <name evidence="15" type="ORF">CALMAC_LOCUS5243</name>
</gene>
<dbReference type="GO" id="GO:0051959">
    <property type="term" value="F:dynein light intermediate chain binding"/>
    <property type="evidence" value="ECO:0007669"/>
    <property type="project" value="InterPro"/>
</dbReference>
<dbReference type="Proteomes" id="UP000410492">
    <property type="component" value="Unassembled WGS sequence"/>
</dbReference>
<evidence type="ECO:0000256" key="4">
    <source>
        <dbReference type="ARBA" id="ARBA00022701"/>
    </source>
</evidence>
<dbReference type="FunFam" id="1.10.8.1220:FF:000001">
    <property type="entry name" value="Dynein axonemal heavy chain 5"/>
    <property type="match status" value="1"/>
</dbReference>
<comment type="similarity">
    <text evidence="2">Belongs to the dynein heavy chain family.</text>
</comment>
<dbReference type="FunFam" id="3.40.50.300:FF:000049">
    <property type="entry name" value="Dynein, axonemal, heavy chain 5"/>
    <property type="match status" value="1"/>
</dbReference>
<keyword evidence="6" id="KW-0547">Nucleotide-binding</keyword>
<keyword evidence="10" id="KW-0969">Cilium</keyword>
<evidence type="ECO:0000256" key="7">
    <source>
        <dbReference type="ARBA" id="ARBA00022840"/>
    </source>
</evidence>
<evidence type="ECO:0000256" key="10">
    <source>
        <dbReference type="ARBA" id="ARBA00023069"/>
    </source>
</evidence>
<evidence type="ECO:0000256" key="12">
    <source>
        <dbReference type="ARBA" id="ARBA00023212"/>
    </source>
</evidence>
<keyword evidence="7" id="KW-0067">ATP-binding</keyword>
<dbReference type="Gene3D" id="3.40.50.300">
    <property type="entry name" value="P-loop containing nucleotide triphosphate hydrolases"/>
    <property type="match status" value="1"/>
</dbReference>
<evidence type="ECO:0000256" key="11">
    <source>
        <dbReference type="ARBA" id="ARBA00023175"/>
    </source>
</evidence>
<evidence type="ECO:0000256" key="13">
    <source>
        <dbReference type="ARBA" id="ARBA00023273"/>
    </source>
</evidence>
<dbReference type="PANTHER" id="PTHR22878">
    <property type="entry name" value="DYNEIN HEAVY CHAIN 6, AXONEMAL-LIKE-RELATED"/>
    <property type="match status" value="1"/>
</dbReference>
<accession>A0A653C103</accession>
<keyword evidence="16" id="KW-1185">Reference proteome</keyword>
<dbReference type="GO" id="GO:0005874">
    <property type="term" value="C:microtubule"/>
    <property type="evidence" value="ECO:0007669"/>
    <property type="project" value="UniProtKB-KW"/>
</dbReference>
<evidence type="ECO:0000313" key="16">
    <source>
        <dbReference type="Proteomes" id="UP000410492"/>
    </source>
</evidence>
<dbReference type="OrthoDB" id="5593012at2759"/>
<evidence type="ECO:0000259" key="14">
    <source>
        <dbReference type="Pfam" id="PF12781"/>
    </source>
</evidence>
<evidence type="ECO:0000256" key="2">
    <source>
        <dbReference type="ARBA" id="ARBA00008887"/>
    </source>
</evidence>
<comment type="subcellular location">
    <subcellularLocation>
        <location evidence="1">Cytoplasm</location>
        <location evidence="1">Cytoskeleton</location>
        <location evidence="1">Cilium axoneme</location>
    </subcellularLocation>
</comment>
<dbReference type="AlphaFoldDB" id="A0A653C103"/>
<feature type="non-terminal residue" evidence="15">
    <location>
        <position position="352"/>
    </location>
</feature>
<dbReference type="GO" id="GO:0030286">
    <property type="term" value="C:dynein complex"/>
    <property type="evidence" value="ECO:0007669"/>
    <property type="project" value="UniProtKB-KW"/>
</dbReference>
<evidence type="ECO:0000256" key="6">
    <source>
        <dbReference type="ARBA" id="ARBA00022741"/>
    </source>
</evidence>
<keyword evidence="5" id="KW-0677">Repeat</keyword>
<dbReference type="Gene3D" id="6.10.140.1060">
    <property type="match status" value="1"/>
</dbReference>
<keyword evidence="11" id="KW-0505">Motor protein</keyword>
<keyword evidence="3" id="KW-0963">Cytoplasm</keyword>
<keyword evidence="8" id="KW-0243">Dynein</keyword>
<evidence type="ECO:0000256" key="5">
    <source>
        <dbReference type="ARBA" id="ARBA00022737"/>
    </source>
</evidence>
<keyword evidence="9" id="KW-0175">Coiled coil</keyword>
<dbReference type="EMBL" id="CAACVG010006747">
    <property type="protein sequence ID" value="VEN41412.1"/>
    <property type="molecule type" value="Genomic_DNA"/>
</dbReference>
<feature type="domain" description="Dynein heavy chain ATP-binding dynein motor region" evidence="14">
    <location>
        <begin position="1"/>
        <end position="192"/>
    </location>
</feature>
<dbReference type="InterPro" id="IPR035706">
    <property type="entry name" value="AAA_9"/>
</dbReference>
<keyword evidence="13" id="KW-0966">Cell projection</keyword>
<name>A0A653C103_CALMS</name>
<sequence>MIDPQDQAKKWIKNMERSNNLAIIRLNQADYVRILENAIQFGQPVLLENVGEELDPILMPVLERQLFKQGGAMCLKLGDSIVEYAADFKLYITTKLRSPHYLPEVVVKVTLVDFMITSDALSDQLLGVTVAKERPDLEAEKNALILQSAENKRALKEIEDQILEVLSTSQGNILEDEVAIQTLSSSKTVSNDMAAKQAVAEVTEKQIDKARMEYTPIASHSTILFFTLDDLSKIESVYQYSLVWFVNLFKAAIDNTDKVEDIPMRLQDLQAYFTYSFYVNVCRSLFEKDKLLFSLLLATNLMRSRGEVDTSEWMFLLTGGIGLDNPHPNPTDWLVGDCWDELCRLDNLANFR</sequence>